<proteinExistence type="predicted"/>
<dbReference type="KEGG" id="mlr:MELLADRAFT_114233"/>
<dbReference type="AlphaFoldDB" id="F4SCQ6"/>
<dbReference type="RefSeq" id="XP_007419160.1">
    <property type="nucleotide sequence ID" value="XM_007419098.1"/>
</dbReference>
<sequence>MGMRALARVRQGHEELRRVGWEVQRAMRWATTLHQQLWTMLESLNGHDVDVMEVFLMCQGGYCLRILGNYQHLMPQIMEKNLLERLDQLGVDDLPPAMEEEYALSDINEEDWKDIIDEGMIQNLMNVEGRNEDDG</sequence>
<dbReference type="GeneID" id="18925267"/>
<evidence type="ECO:0000313" key="2">
    <source>
        <dbReference type="Proteomes" id="UP000001072"/>
    </source>
</evidence>
<dbReference type="Proteomes" id="UP000001072">
    <property type="component" value="Unassembled WGS sequence"/>
</dbReference>
<accession>F4SCQ6</accession>
<dbReference type="HOGENOM" id="CLU_1886226_0_0_1"/>
<evidence type="ECO:0000313" key="1">
    <source>
        <dbReference type="EMBL" id="EGF97565.1"/>
    </source>
</evidence>
<protein>
    <submittedName>
        <fullName evidence="1">Uncharacterized protein</fullName>
    </submittedName>
</protein>
<organism evidence="2">
    <name type="scientific">Melampsora larici-populina (strain 98AG31 / pathotype 3-4-7)</name>
    <name type="common">Poplar leaf rust fungus</name>
    <dbReference type="NCBI Taxonomy" id="747676"/>
    <lineage>
        <taxon>Eukaryota</taxon>
        <taxon>Fungi</taxon>
        <taxon>Dikarya</taxon>
        <taxon>Basidiomycota</taxon>
        <taxon>Pucciniomycotina</taxon>
        <taxon>Pucciniomycetes</taxon>
        <taxon>Pucciniales</taxon>
        <taxon>Melampsoraceae</taxon>
        <taxon>Melampsora</taxon>
    </lineage>
</organism>
<gene>
    <name evidence="1" type="ORF">MELLADRAFT_114233</name>
</gene>
<keyword evidence="2" id="KW-1185">Reference proteome</keyword>
<name>F4SCQ6_MELLP</name>
<reference evidence="2" key="1">
    <citation type="journal article" date="2011" name="Proc. Natl. Acad. Sci. U.S.A.">
        <title>Obligate biotrophy features unraveled by the genomic analysis of rust fungi.</title>
        <authorList>
            <person name="Duplessis S."/>
            <person name="Cuomo C.A."/>
            <person name="Lin Y.-C."/>
            <person name="Aerts A."/>
            <person name="Tisserant E."/>
            <person name="Veneault-Fourrey C."/>
            <person name="Joly D.L."/>
            <person name="Hacquard S."/>
            <person name="Amselem J."/>
            <person name="Cantarel B.L."/>
            <person name="Chiu R."/>
            <person name="Coutinho P.M."/>
            <person name="Feau N."/>
            <person name="Field M."/>
            <person name="Frey P."/>
            <person name="Gelhaye E."/>
            <person name="Goldberg J."/>
            <person name="Grabherr M.G."/>
            <person name="Kodira C.D."/>
            <person name="Kohler A."/>
            <person name="Kuees U."/>
            <person name="Lindquist E.A."/>
            <person name="Lucas S.M."/>
            <person name="Mago R."/>
            <person name="Mauceli E."/>
            <person name="Morin E."/>
            <person name="Murat C."/>
            <person name="Pangilinan J.L."/>
            <person name="Park R."/>
            <person name="Pearson M."/>
            <person name="Quesneville H."/>
            <person name="Rouhier N."/>
            <person name="Sakthikumar S."/>
            <person name="Salamov A.A."/>
            <person name="Schmutz J."/>
            <person name="Selles B."/>
            <person name="Shapiro H."/>
            <person name="Tanguay P."/>
            <person name="Tuskan G.A."/>
            <person name="Henrissat B."/>
            <person name="Van de Peer Y."/>
            <person name="Rouze P."/>
            <person name="Ellis J.G."/>
            <person name="Dodds P.N."/>
            <person name="Schein J.E."/>
            <person name="Zhong S."/>
            <person name="Hamelin R.C."/>
            <person name="Grigoriev I.V."/>
            <person name="Szabo L.J."/>
            <person name="Martin F."/>
        </authorList>
    </citation>
    <scope>NUCLEOTIDE SEQUENCE [LARGE SCALE GENOMIC DNA]</scope>
    <source>
        <strain evidence="2">98AG31 / pathotype 3-4-7</strain>
    </source>
</reference>
<dbReference type="EMBL" id="GL883217">
    <property type="protein sequence ID" value="EGF97565.1"/>
    <property type="molecule type" value="Genomic_DNA"/>
</dbReference>
<dbReference type="InParanoid" id="F4SCQ6"/>
<dbReference type="VEuPathDB" id="FungiDB:MELLADRAFT_114233"/>
<dbReference type="OrthoDB" id="10381741at2759"/>